<feature type="region of interest" description="Disordered" evidence="5">
    <location>
        <begin position="1040"/>
        <end position="1062"/>
    </location>
</feature>
<evidence type="ECO:0000313" key="7">
    <source>
        <dbReference type="Proteomes" id="UP000504627"/>
    </source>
</evidence>
<evidence type="ECO:0000313" key="8">
    <source>
        <dbReference type="RefSeq" id="XP_039245842.1"/>
    </source>
</evidence>
<feature type="compositionally biased region" description="Low complexity" evidence="5">
    <location>
        <begin position="958"/>
        <end position="970"/>
    </location>
</feature>
<dbReference type="PROSITE" id="PS50085">
    <property type="entry name" value="RAPGAP"/>
    <property type="match status" value="1"/>
</dbReference>
<keyword evidence="2" id="KW-0597">Phosphoprotein</keyword>
<evidence type="ECO:0000256" key="1">
    <source>
        <dbReference type="ARBA" id="ARBA00022468"/>
    </source>
</evidence>
<accession>A0A7R5L5Q4</accession>
<dbReference type="Proteomes" id="UP000504627">
    <property type="component" value="Unplaced"/>
</dbReference>
<dbReference type="AlphaFoldDB" id="A0A7R5L5Q4"/>
<dbReference type="Gene3D" id="3.40.50.11210">
    <property type="entry name" value="Rap/Ran-GAP"/>
    <property type="match status" value="1"/>
</dbReference>
<dbReference type="RefSeq" id="XP_039245842.1">
    <property type="nucleotide sequence ID" value="XM_039389908.1"/>
</dbReference>
<feature type="region of interest" description="Disordered" evidence="5">
    <location>
        <begin position="179"/>
        <end position="199"/>
    </location>
</feature>
<sequence length="1159" mass="121540">MQSDDLFLRKMRGPSARPPPPPAPPSAAGGAPLSPTSPGGAAPLQRSSSEAALAGSPEEKGSPGTVFPRARTQSHEEAAGGGSPTSPRFRDPLLLLGLAAGGGDPDFFPRPPWSPLLAHYDVQSILFDPAEPPTADPGPTSGASAAHLEPEEPPGPHGAPPDPEALVLSCPRFCCETGGEQEPGLGPPRGPPGPGQLPNAAVAVLEEPPAGARPPHPIEHSDDGAEYYRKYFYGKEHQNLLGEDPRLGPVAVSLRREEKEGPRAQVLHRIILRTCQPRTLRGSVLEEALPPGSRPSGARGVPPRKLLELVLPGLVVGGLRLAPSPAVQETLLKLDEQGVSRQRKVGVLYCRGGQGSEEEMYNNEEPGPAFEQFLALLGTRVRLRGFAGYRAQLDTRTDSTGTHSLYTTYHGYEVMFHVSTMLPFTPRNPQQLLRKRHIGNDIVTIVFQEPGARPFSPRALRSHFQHIFLVVRVHEPCTPHTTYSVAVVRPEETPPFGPALAAGQRFLGGAGLRPFLLAKAINGENAAARGGRLGAMAARTRRQYLQELLRAHGGGAPLPAPPRGLPALGGRRRGGAGRAGGAAVAGALVWGARAQGGPGGAEVPCLLGVAAERVVVVAAPPGAVTDRSGGLALNPGNPPRDQGTVDPHSRAIAPQPGKFPPNPGVLPPHPGEPPTHSGTVTPHLGTVAPQQGEPPRNAGVAAPPPGDAAPPPGTVALPPGVLFSCACRDVLGWGFAEGRLEIFYGAGEWLGLRLPHGAAPQVVARLQAVTRGCEARELALPRGAGGRRGFRVDPSGVVTAVTRFSFAETAGLRPGTRLLRVGHRPLPRGDPRLLRALLRRPSGPLTLLPPDRDGRPRRSFLELYARSLEQGRGTGGDPGIGDLGGDIGDTSSDSGGDSDRGDHGVGPGGLHPDTLQLLRSLALDEESTPFPPEGGPPSPRTLKSPTGCPPSPPPLADPTPDLLLPHHSPPQSGDPGPSLDAGGPAAPPEPSPPPGPSLQHSLGRLLLGSGEPQEEEWELIARLATACSGVLEAIARGGHQLREPPNIGVQQSLSPVVPEDESRSLSEKVAQLEAALKRLQEGLQEGHEVQQRLQAELRGLRRSTRRLQQGQEDANARLSRVTRLLHPPRDPPRPLTPPNSPRGGPPDLSGDPLTSPNTP</sequence>
<dbReference type="FunFam" id="3.40.50.11210:FF:000002">
    <property type="entry name" value="Signal-induced proliferation-associated 1-like protein 1"/>
    <property type="match status" value="1"/>
</dbReference>
<feature type="compositionally biased region" description="Pro residues" evidence="5">
    <location>
        <begin position="702"/>
        <end position="713"/>
    </location>
</feature>
<dbReference type="SUPFAM" id="SSF111347">
    <property type="entry name" value="Rap/Ran-GAP"/>
    <property type="match status" value="1"/>
</dbReference>
<dbReference type="GO" id="GO:0005096">
    <property type="term" value="F:GTPase activator activity"/>
    <property type="evidence" value="ECO:0007669"/>
    <property type="project" value="UniProtKB-KW"/>
</dbReference>
<feature type="region of interest" description="Disordered" evidence="5">
    <location>
        <begin position="1101"/>
        <end position="1159"/>
    </location>
</feature>
<dbReference type="SUPFAM" id="SSF50156">
    <property type="entry name" value="PDZ domain-like"/>
    <property type="match status" value="1"/>
</dbReference>
<dbReference type="GeneID" id="113996601"/>
<evidence type="ECO:0000256" key="2">
    <source>
        <dbReference type="ARBA" id="ARBA00022553"/>
    </source>
</evidence>
<evidence type="ECO:0000256" key="4">
    <source>
        <dbReference type="SAM" id="Coils"/>
    </source>
</evidence>
<dbReference type="Pfam" id="PF02145">
    <property type="entry name" value="Rap_GAP"/>
    <property type="match status" value="1"/>
</dbReference>
<organism evidence="7 8">
    <name type="scientific">Pipra filicauda</name>
    <name type="common">Wire-tailed manakin</name>
    <dbReference type="NCBI Taxonomy" id="649802"/>
    <lineage>
        <taxon>Eukaryota</taxon>
        <taxon>Metazoa</taxon>
        <taxon>Chordata</taxon>
        <taxon>Craniata</taxon>
        <taxon>Vertebrata</taxon>
        <taxon>Euteleostomi</taxon>
        <taxon>Archelosauria</taxon>
        <taxon>Archosauria</taxon>
        <taxon>Dinosauria</taxon>
        <taxon>Saurischia</taxon>
        <taxon>Theropoda</taxon>
        <taxon>Coelurosauria</taxon>
        <taxon>Aves</taxon>
        <taxon>Neognathae</taxon>
        <taxon>Neoaves</taxon>
        <taxon>Telluraves</taxon>
        <taxon>Australaves</taxon>
        <taxon>Passeriformes</taxon>
        <taxon>Pipridae</taxon>
        <taxon>Pipra</taxon>
    </lineage>
</organism>
<dbReference type="CTD" id="6494"/>
<dbReference type="PANTHER" id="PTHR15711:SF14">
    <property type="entry name" value="SIGNAL-INDUCED PROLIFERATION-ASSOCIATED PROTEIN 1"/>
    <property type="match status" value="1"/>
</dbReference>
<feature type="compositionally biased region" description="Pro residues" evidence="5">
    <location>
        <begin position="16"/>
        <end position="25"/>
    </location>
</feature>
<feature type="compositionally biased region" description="Pro residues" evidence="5">
    <location>
        <begin position="153"/>
        <end position="163"/>
    </location>
</feature>
<dbReference type="InterPro" id="IPR036034">
    <property type="entry name" value="PDZ_sf"/>
</dbReference>
<feature type="region of interest" description="Disordered" evidence="5">
    <location>
        <begin position="1"/>
        <end position="90"/>
    </location>
</feature>
<feature type="compositionally biased region" description="Pro residues" evidence="5">
    <location>
        <begin position="1133"/>
        <end position="1144"/>
    </location>
</feature>
<protein>
    <submittedName>
        <fullName evidence="8">Signal-induced proliferation-associated protein 1 isoform X1</fullName>
    </submittedName>
</protein>
<evidence type="ECO:0000256" key="3">
    <source>
        <dbReference type="ARBA" id="ARBA00023054"/>
    </source>
</evidence>
<feature type="compositionally biased region" description="Pro residues" evidence="5">
    <location>
        <begin position="929"/>
        <end position="939"/>
    </location>
</feature>
<feature type="compositionally biased region" description="Pro residues" evidence="5">
    <location>
        <begin position="985"/>
        <end position="996"/>
    </location>
</feature>
<dbReference type="InterPro" id="IPR000331">
    <property type="entry name" value="Rap/Ran_GAP_dom"/>
</dbReference>
<feature type="domain" description="Rap-GAP" evidence="6">
    <location>
        <begin position="331"/>
        <end position="548"/>
    </location>
</feature>
<keyword evidence="1" id="KW-0343">GTPase activation</keyword>
<feature type="compositionally biased region" description="Gly residues" evidence="5">
    <location>
        <begin position="872"/>
        <end position="887"/>
    </location>
</feature>
<dbReference type="InParanoid" id="A0A7R5L5Q4"/>
<feature type="region of interest" description="Disordered" evidence="5">
    <location>
        <begin position="868"/>
        <end position="913"/>
    </location>
</feature>
<feature type="compositionally biased region" description="Pro residues" evidence="5">
    <location>
        <begin position="657"/>
        <end position="673"/>
    </location>
</feature>
<feature type="compositionally biased region" description="Low complexity" evidence="5">
    <location>
        <begin position="26"/>
        <end position="43"/>
    </location>
</feature>
<feature type="region of interest" description="Disordered" evidence="5">
    <location>
        <begin position="926"/>
        <end position="1015"/>
    </location>
</feature>
<dbReference type="GO" id="GO:0051056">
    <property type="term" value="P:regulation of small GTPase mediated signal transduction"/>
    <property type="evidence" value="ECO:0007669"/>
    <property type="project" value="InterPro"/>
</dbReference>
<dbReference type="GO" id="GO:0005737">
    <property type="term" value="C:cytoplasm"/>
    <property type="evidence" value="ECO:0007669"/>
    <property type="project" value="TreeGrafter"/>
</dbReference>
<dbReference type="InterPro" id="IPR050989">
    <property type="entry name" value="Rap1_Ran_GAP"/>
</dbReference>
<dbReference type="PANTHER" id="PTHR15711">
    <property type="entry name" value="RAP GTPASE-ACTIVATING PROTEIN"/>
    <property type="match status" value="1"/>
</dbReference>
<feature type="coiled-coil region" evidence="4">
    <location>
        <begin position="1062"/>
        <end position="1089"/>
    </location>
</feature>
<feature type="compositionally biased region" description="Pro residues" evidence="5">
    <location>
        <begin position="947"/>
        <end position="957"/>
    </location>
</feature>
<evidence type="ECO:0000259" key="6">
    <source>
        <dbReference type="PROSITE" id="PS50085"/>
    </source>
</evidence>
<feature type="region of interest" description="Disordered" evidence="5">
    <location>
        <begin position="622"/>
        <end position="713"/>
    </location>
</feature>
<feature type="region of interest" description="Disordered" evidence="5">
    <location>
        <begin position="127"/>
        <end position="165"/>
    </location>
</feature>
<dbReference type="InterPro" id="IPR035974">
    <property type="entry name" value="Rap/Ran-GAP_sf"/>
</dbReference>
<gene>
    <name evidence="8" type="primary">SIPA1</name>
</gene>
<proteinExistence type="predicted"/>
<name>A0A7R5L5Q4_9PASS</name>
<keyword evidence="7" id="KW-1185">Reference proteome</keyword>
<keyword evidence="3 4" id="KW-0175">Coiled coil</keyword>
<feature type="compositionally biased region" description="Pro residues" evidence="5">
    <location>
        <begin position="185"/>
        <end position="195"/>
    </location>
</feature>
<reference evidence="8" key="1">
    <citation type="submission" date="2025-08" db="UniProtKB">
        <authorList>
            <consortium name="RefSeq"/>
        </authorList>
    </citation>
    <scope>IDENTIFICATION</scope>
    <source>
        <tissue evidence="8">Muscle</tissue>
    </source>
</reference>
<evidence type="ECO:0000256" key="5">
    <source>
        <dbReference type="SAM" id="MobiDB-lite"/>
    </source>
</evidence>
<dbReference type="Pfam" id="PF21022">
    <property type="entry name" value="Rap-GAP_dimer"/>
    <property type="match status" value="1"/>
</dbReference>